<dbReference type="OrthoDB" id="9779968at2"/>
<dbReference type="Proteomes" id="UP000316714">
    <property type="component" value="Unassembled WGS sequence"/>
</dbReference>
<reference evidence="2 3" key="1">
    <citation type="submission" date="2019-02" db="EMBL/GenBank/DDBJ databases">
        <title>Deep-cultivation of Planctomycetes and their phenomic and genomic characterization uncovers novel biology.</title>
        <authorList>
            <person name="Wiegand S."/>
            <person name="Jogler M."/>
            <person name="Boedeker C."/>
            <person name="Pinto D."/>
            <person name="Vollmers J."/>
            <person name="Rivas-Marin E."/>
            <person name="Kohn T."/>
            <person name="Peeters S.H."/>
            <person name="Heuer A."/>
            <person name="Rast P."/>
            <person name="Oberbeckmann S."/>
            <person name="Bunk B."/>
            <person name="Jeske O."/>
            <person name="Meyerdierks A."/>
            <person name="Storesund J.E."/>
            <person name="Kallscheuer N."/>
            <person name="Luecker S."/>
            <person name="Lage O.M."/>
            <person name="Pohl T."/>
            <person name="Merkel B.J."/>
            <person name="Hornburger P."/>
            <person name="Mueller R.-W."/>
            <person name="Bruemmer F."/>
            <person name="Labrenz M."/>
            <person name="Spormann A.M."/>
            <person name="Op Den Camp H."/>
            <person name="Overmann J."/>
            <person name="Amann R."/>
            <person name="Jetten M.S.M."/>
            <person name="Mascher T."/>
            <person name="Medema M.H."/>
            <person name="Devos D.P."/>
            <person name="Kaster A.-K."/>
            <person name="Ovreas L."/>
            <person name="Rohde M."/>
            <person name="Galperin M.Y."/>
            <person name="Jogler C."/>
        </authorList>
    </citation>
    <scope>NUCLEOTIDE SEQUENCE [LARGE SCALE GENOMIC DNA]</scope>
    <source>
        <strain evidence="2 3">KOR34</strain>
    </source>
</reference>
<accession>A0A5C5V9X1</accession>
<dbReference type="InterPro" id="IPR006311">
    <property type="entry name" value="TAT_signal"/>
</dbReference>
<organism evidence="2 3">
    <name type="scientific">Posidoniimonas corsicana</name>
    <dbReference type="NCBI Taxonomy" id="1938618"/>
    <lineage>
        <taxon>Bacteria</taxon>
        <taxon>Pseudomonadati</taxon>
        <taxon>Planctomycetota</taxon>
        <taxon>Planctomycetia</taxon>
        <taxon>Pirellulales</taxon>
        <taxon>Lacipirellulaceae</taxon>
        <taxon>Posidoniimonas</taxon>
    </lineage>
</organism>
<dbReference type="AlphaFoldDB" id="A0A5C5V9X1"/>
<dbReference type="SUPFAM" id="SSF53649">
    <property type="entry name" value="Alkaline phosphatase-like"/>
    <property type="match status" value="1"/>
</dbReference>
<keyword evidence="1" id="KW-0732">Signal</keyword>
<dbReference type="PANTHER" id="PTHR43737">
    <property type="entry name" value="BLL7424 PROTEIN"/>
    <property type="match status" value="1"/>
</dbReference>
<comment type="caution">
    <text evidence="2">The sequence shown here is derived from an EMBL/GenBank/DDBJ whole genome shotgun (WGS) entry which is preliminary data.</text>
</comment>
<dbReference type="PROSITE" id="PS51318">
    <property type="entry name" value="TAT"/>
    <property type="match status" value="1"/>
</dbReference>
<feature type="chain" id="PRO_5022956059" description="DUF1501 domain-containing protein" evidence="1">
    <location>
        <begin position="31"/>
        <end position="399"/>
    </location>
</feature>
<gene>
    <name evidence="2" type="ORF">KOR34_02490</name>
</gene>
<evidence type="ECO:0008006" key="4">
    <source>
        <dbReference type="Google" id="ProtNLM"/>
    </source>
</evidence>
<evidence type="ECO:0000313" key="2">
    <source>
        <dbReference type="EMBL" id="TWT35358.1"/>
    </source>
</evidence>
<keyword evidence="3" id="KW-1185">Reference proteome</keyword>
<dbReference type="EMBL" id="SIHJ01000001">
    <property type="protein sequence ID" value="TWT35358.1"/>
    <property type="molecule type" value="Genomic_DNA"/>
</dbReference>
<evidence type="ECO:0000313" key="3">
    <source>
        <dbReference type="Proteomes" id="UP000316714"/>
    </source>
</evidence>
<protein>
    <recommendedName>
        <fullName evidence="4">DUF1501 domain-containing protein</fullName>
    </recommendedName>
</protein>
<proteinExistence type="predicted"/>
<dbReference type="InterPro" id="IPR017850">
    <property type="entry name" value="Alkaline_phosphatase_core_sf"/>
</dbReference>
<dbReference type="PANTHER" id="PTHR43737:SF1">
    <property type="entry name" value="DUF1501 DOMAIN-CONTAINING PROTEIN"/>
    <property type="match status" value="1"/>
</dbReference>
<feature type="signal peptide" evidence="1">
    <location>
        <begin position="1"/>
        <end position="30"/>
    </location>
</feature>
<evidence type="ECO:0000256" key="1">
    <source>
        <dbReference type="SAM" id="SignalP"/>
    </source>
</evidence>
<sequence precursor="true">MLSRRRFLQTSSVVSFAPMLPYAFTRSAFAAGAEADAKSLVVIQLDGGNDGLNTVVPYGDDGYGRSRNKLRLDADKLHKLDDHTGLHPSMRAAKELFDEGRLAIVQGVGYPNPDRSHFRSMKIWQTASFDDADHDGYGWLGRALDANEHTDASAPGAIYVGDQETPVALWGRRSQATALSREEDLRLMLAPAFQDVQAQGPDASLSAFVSRQTLSAVAASQEFDRQQTRTAEVGHGYPSTGLGMRLKLVSQLLKSGSQARVYYTAQSGYDTHSSQLFTHSRLLGEFSNALKAFLDDLKSAGLDDRTVVVAFSEFGRRVKENDSQGTDHGTAGPVFLAGPSVAGGLLCAAPDLPDLQDGDLRTGVDFRRIYATLLSNWLGVNPASVLAGVHEELPLLRPS</sequence>
<name>A0A5C5V9X1_9BACT</name>
<dbReference type="InterPro" id="IPR010869">
    <property type="entry name" value="DUF1501"/>
</dbReference>
<dbReference type="Pfam" id="PF07394">
    <property type="entry name" value="DUF1501"/>
    <property type="match status" value="1"/>
</dbReference>